<dbReference type="Proteomes" id="UP001054846">
    <property type="component" value="Chromosome"/>
</dbReference>
<organism evidence="7 8">
    <name type="scientific">Gloeobacter morelensis MG652769</name>
    <dbReference type="NCBI Taxonomy" id="2781736"/>
    <lineage>
        <taxon>Bacteria</taxon>
        <taxon>Bacillati</taxon>
        <taxon>Cyanobacteriota</taxon>
        <taxon>Cyanophyceae</taxon>
        <taxon>Gloeobacterales</taxon>
        <taxon>Gloeobacteraceae</taxon>
        <taxon>Gloeobacter</taxon>
        <taxon>Gloeobacter morelensis</taxon>
    </lineage>
</organism>
<evidence type="ECO:0000256" key="3">
    <source>
        <dbReference type="ARBA" id="ARBA00022801"/>
    </source>
</evidence>
<protein>
    <submittedName>
        <fullName evidence="7">Sulfatase</fullName>
    </submittedName>
</protein>
<comment type="similarity">
    <text evidence="1">Belongs to the sulfatase family.</text>
</comment>
<dbReference type="InterPro" id="IPR017850">
    <property type="entry name" value="Alkaline_phosphatase_core_sf"/>
</dbReference>
<dbReference type="PROSITE" id="PS00523">
    <property type="entry name" value="SULFATASE_1"/>
    <property type="match status" value="1"/>
</dbReference>
<evidence type="ECO:0000256" key="1">
    <source>
        <dbReference type="ARBA" id="ARBA00008779"/>
    </source>
</evidence>
<dbReference type="Pfam" id="PF00884">
    <property type="entry name" value="Sulfatase"/>
    <property type="match status" value="1"/>
</dbReference>
<feature type="chain" id="PRO_5046918366" evidence="5">
    <location>
        <begin position="42"/>
        <end position="515"/>
    </location>
</feature>
<feature type="signal peptide" evidence="5">
    <location>
        <begin position="1"/>
        <end position="41"/>
    </location>
</feature>
<dbReference type="EMBL" id="CP063845">
    <property type="protein sequence ID" value="UFP93266.1"/>
    <property type="molecule type" value="Genomic_DNA"/>
</dbReference>
<dbReference type="InterPro" id="IPR000917">
    <property type="entry name" value="Sulfatase_N"/>
</dbReference>
<evidence type="ECO:0000256" key="4">
    <source>
        <dbReference type="ARBA" id="ARBA00023180"/>
    </source>
</evidence>
<evidence type="ECO:0000259" key="6">
    <source>
        <dbReference type="Pfam" id="PF00884"/>
    </source>
</evidence>
<dbReference type="PROSITE" id="PS00149">
    <property type="entry name" value="SULFATASE_2"/>
    <property type="match status" value="1"/>
</dbReference>
<keyword evidence="4" id="KW-0325">Glycoprotein</keyword>
<evidence type="ECO:0000256" key="2">
    <source>
        <dbReference type="ARBA" id="ARBA00022729"/>
    </source>
</evidence>
<dbReference type="CDD" id="cd16147">
    <property type="entry name" value="G6S"/>
    <property type="match status" value="1"/>
</dbReference>
<sequence length="515" mass="55861">MKTAGTFQHRPNPGSLAWAGLVRCAVCLWLGLALMSTAAVAQQPPNVVVIMTDDLSEQVFDEALGRGFLPAIASRLVNQGTRFRQSFTTQSLCCPSRATLLTGQYTHNHGVESNTPPDGSISAFDDRSTIATWLDAAGYRTGYIGKYLNGYGSDRNRRSPLDDPTYIPPGWDDWQALITGTMYNYVLNDNGTLIDYGEDPAEPPEEYQTDVLAERAVAFVDAAATAPFFLSVAPVAPHFEVAPGVSSCRLFPNSLRSIRPAPRHQGSASQVPLPQGAAFNEQDVSDKPTWVQAAPLLSERSIDCLGNIYRDQIESLRAVDDLTASLIAALERRGVLGNTIVLFTSDNGYLFGQHRLTGKNVIYEESIRVPLVVRLPDSTAARLVGQLAVNIDLAPTIAAWAGATPTLTVDGRSLVPLLANPELPGWRKRFLLEHGDVRGSGNSTGVRTGSRDTDYPNTVFIEFDNGERELYALDADPTQLESRHLDQPDTAAALGALASELRLCSGTTCRELEDQ</sequence>
<proteinExistence type="inferred from homology"/>
<gene>
    <name evidence="7" type="ORF">ISF26_15850</name>
</gene>
<accession>A0ABY3PHW0</accession>
<evidence type="ECO:0000313" key="7">
    <source>
        <dbReference type="EMBL" id="UFP93266.1"/>
    </source>
</evidence>
<dbReference type="Gene3D" id="3.40.720.10">
    <property type="entry name" value="Alkaline Phosphatase, subunit A"/>
    <property type="match status" value="1"/>
</dbReference>
<keyword evidence="3" id="KW-0378">Hydrolase</keyword>
<dbReference type="PANTHER" id="PTHR43108:SF8">
    <property type="entry name" value="SD21168P"/>
    <property type="match status" value="1"/>
</dbReference>
<feature type="domain" description="Sulfatase N-terminal" evidence="6">
    <location>
        <begin position="45"/>
        <end position="403"/>
    </location>
</feature>
<evidence type="ECO:0000256" key="5">
    <source>
        <dbReference type="SAM" id="SignalP"/>
    </source>
</evidence>
<dbReference type="InterPro" id="IPR024607">
    <property type="entry name" value="Sulfatase_CS"/>
</dbReference>
<reference evidence="7 8" key="1">
    <citation type="journal article" date="2021" name="Genome Biol. Evol.">
        <title>Complete Genome Sequencing of a Novel Gloeobacter Species from a Waterfall Cave in Mexico.</title>
        <authorList>
            <person name="Saw J.H."/>
            <person name="Cardona T."/>
            <person name="Montejano G."/>
        </authorList>
    </citation>
    <scope>NUCLEOTIDE SEQUENCE [LARGE SCALE GENOMIC DNA]</scope>
    <source>
        <strain evidence="7">MG652769</strain>
    </source>
</reference>
<dbReference type="SUPFAM" id="SSF53649">
    <property type="entry name" value="Alkaline phosphatase-like"/>
    <property type="match status" value="1"/>
</dbReference>
<name>A0ABY3PHW0_9CYAN</name>
<keyword evidence="8" id="KW-1185">Reference proteome</keyword>
<dbReference type="InterPro" id="IPR012251">
    <property type="entry name" value="GlcNAc_6-SO4ase"/>
</dbReference>
<dbReference type="PIRSF" id="PIRSF036666">
    <property type="entry name" value="G6S"/>
    <property type="match status" value="1"/>
</dbReference>
<evidence type="ECO:0000313" key="8">
    <source>
        <dbReference type="Proteomes" id="UP001054846"/>
    </source>
</evidence>
<keyword evidence="2 5" id="KW-0732">Signal</keyword>
<dbReference type="PANTHER" id="PTHR43108">
    <property type="entry name" value="N-ACETYLGLUCOSAMINE-6-SULFATASE FAMILY MEMBER"/>
    <property type="match status" value="1"/>
</dbReference>